<dbReference type="OMA" id="IDECDEC"/>
<organism evidence="1 2">
    <name type="scientific">Entamoeba histolytica</name>
    <dbReference type="NCBI Taxonomy" id="5759"/>
    <lineage>
        <taxon>Eukaryota</taxon>
        <taxon>Amoebozoa</taxon>
        <taxon>Evosea</taxon>
        <taxon>Archamoebae</taxon>
        <taxon>Mastigamoebida</taxon>
        <taxon>Entamoebidae</taxon>
        <taxon>Entamoeba</taxon>
    </lineage>
</organism>
<sequence length="255" mass="30343">MKHNNTEWINCHNNDIDEDEEEEMISRAQDYYFEARYDDAMEILNNIEKKDGAIYQMIVMCYCEKKEYQKAFESSRKWRCIAKRDTALQSRKALMNTSYLCDEKETMREVSDKMIQWNEGLIDVMLLRLDMFPDEKDTIIATIENKIKTNEVKEEEVKILSEMLRVLNEKQNKGNDYMNEIGEQAYTYGVLTKVVMLLNRICDNDKTECLTMWKRLENKNNQIINSIRMLEGTFVAEHGIHMVLRKHGKMKEEVE</sequence>
<dbReference type="VEuPathDB" id="AmoebaDB:EHI_029720"/>
<evidence type="ECO:0000313" key="2">
    <source>
        <dbReference type="Proteomes" id="UP000078387"/>
    </source>
</evidence>
<proteinExistence type="predicted"/>
<accession>A0A5K1UB76</accession>
<comment type="caution">
    <text evidence="1">The sequence shown here is derived from an EMBL/GenBank/DDBJ whole genome shotgun (WGS) entry which is preliminary data.</text>
</comment>
<reference evidence="1 2" key="1">
    <citation type="submission" date="2016-05" db="EMBL/GenBank/DDBJ databases">
        <title>First whole genome sequencing of Entamoeba histolytica HM1:IMSS-clone-6.</title>
        <authorList>
            <person name="Mukherjee Avik.K."/>
            <person name="Izumyama S."/>
            <person name="Nakada-Tsukui K."/>
            <person name="Nozaki T."/>
        </authorList>
    </citation>
    <scope>NUCLEOTIDE SEQUENCE [LARGE SCALE GENOMIC DNA]</scope>
    <source>
        <strain evidence="1 2">HM1:IMSS clone 6</strain>
    </source>
</reference>
<evidence type="ECO:0000313" key="1">
    <source>
        <dbReference type="EMBL" id="GAT99358.1"/>
    </source>
</evidence>
<dbReference type="EMBL" id="BDEQ01000001">
    <property type="protein sequence ID" value="GAT99358.1"/>
    <property type="molecule type" value="Genomic_DNA"/>
</dbReference>
<gene>
    <name evidence="1" type="ORF">CL6EHI_029720</name>
</gene>
<dbReference type="Proteomes" id="UP000078387">
    <property type="component" value="Unassembled WGS sequence"/>
</dbReference>
<dbReference type="AlphaFoldDB" id="A0A5K1UB76"/>
<dbReference type="VEuPathDB" id="AmoebaDB:KM1_164290"/>
<protein>
    <recommendedName>
        <fullName evidence="3">Tetratricopeptide repeat protein</fullName>
    </recommendedName>
</protein>
<evidence type="ECO:0008006" key="3">
    <source>
        <dbReference type="Google" id="ProtNLM"/>
    </source>
</evidence>
<dbReference type="VEuPathDB" id="AmoebaDB:EHI5A_114530"/>
<name>A0A5K1UB76_ENTHI</name>